<dbReference type="SMART" id="SM01079">
    <property type="entry name" value="CHASE"/>
    <property type="match status" value="1"/>
</dbReference>
<evidence type="ECO:0000256" key="6">
    <source>
        <dbReference type="SAM" id="Phobius"/>
    </source>
</evidence>
<dbReference type="InterPro" id="IPR042240">
    <property type="entry name" value="CHASE_sf"/>
</dbReference>
<dbReference type="GO" id="GO:0007165">
    <property type="term" value="P:signal transduction"/>
    <property type="evidence" value="ECO:0007669"/>
    <property type="project" value="UniProtKB-ARBA"/>
</dbReference>
<organism evidence="9 10">
    <name type="scientific">Aromatoleum tolulyticum</name>
    <dbReference type="NCBI Taxonomy" id="34027"/>
    <lineage>
        <taxon>Bacteria</taxon>
        <taxon>Pseudomonadati</taxon>
        <taxon>Pseudomonadota</taxon>
        <taxon>Betaproteobacteria</taxon>
        <taxon>Rhodocyclales</taxon>
        <taxon>Rhodocyclaceae</taxon>
        <taxon>Aromatoleum</taxon>
    </lineage>
</organism>
<proteinExistence type="predicted"/>
<feature type="transmembrane region" description="Helical" evidence="6">
    <location>
        <begin position="316"/>
        <end position="334"/>
    </location>
</feature>
<dbReference type="GO" id="GO:0016020">
    <property type="term" value="C:membrane"/>
    <property type="evidence" value="ECO:0007669"/>
    <property type="project" value="UniProtKB-SubCell"/>
</dbReference>
<dbReference type="InterPro" id="IPR000160">
    <property type="entry name" value="GGDEF_dom"/>
</dbReference>
<dbReference type="Gene3D" id="3.30.450.350">
    <property type="entry name" value="CHASE domain"/>
    <property type="match status" value="1"/>
</dbReference>
<dbReference type="NCBIfam" id="TIGR00254">
    <property type="entry name" value="GGDEF"/>
    <property type="match status" value="1"/>
</dbReference>
<keyword evidence="2 6" id="KW-0812">Transmembrane</keyword>
<sequence length="558" mass="61618">MDSEEGPQLRRGDNPLYAVLLLAWMLFSVSLFALVLRGAWEDIRAEFQADAEADIELLRDRLRTNDALLSGFVAFLDVLGAPTQEQMVGFASRLLGEHPHIYMLEVVEKVPARARGDFERALAQRVGPGARIGSFNYQDGRRWQDVPEKAAYFPVSFLWPQTPEALPVHGLDLDSVPHLRDALRRAEASGAAVSTRPFALIEGPLAYVVMKRTDTARSILRGPEAEQRYALLVVKADSMVPGRRNARTAHVLRLLGEAGPQDPPLYAMLATQPASALERRLLPRFTLNVEDVSTSQPVRLTVTRQLRLSDIRSEPLLLAIGLAAATLAVLVLYLRRHRAAVVRERERLERATHSALHDPLTGLPNRRLFYDRVGQASAHWRRTGEGFALFFVDLDRFKAVNDSYGHDVGDMVLSTVAARMRASVRETDTIARIAGDEFVVLLPGMTEHAAAEPVAAKLLAAVAQPVELRDGLVLQLTASLGVSVCPEHGSAPEELVRHADAAMYEDKRSDQEAARTPAAGEGTCGEARAPRLRIVRKLIRRSAAAGMTEDRKKVSRRH</sequence>
<evidence type="ECO:0000313" key="10">
    <source>
        <dbReference type="Proteomes" id="UP000186819"/>
    </source>
</evidence>
<evidence type="ECO:0000313" key="9">
    <source>
        <dbReference type="EMBL" id="SIR54560.1"/>
    </source>
</evidence>
<dbReference type="EMBL" id="FTMD01000019">
    <property type="protein sequence ID" value="SIR54560.1"/>
    <property type="molecule type" value="Genomic_DNA"/>
</dbReference>
<gene>
    <name evidence="9" type="ORF">SAMN05421829_11958</name>
</gene>
<dbReference type="InterPro" id="IPR043128">
    <property type="entry name" value="Rev_trsase/Diguanyl_cyclase"/>
</dbReference>
<dbReference type="Gene3D" id="3.30.70.270">
    <property type="match status" value="1"/>
</dbReference>
<dbReference type="PROSITE" id="PS50839">
    <property type="entry name" value="CHASE"/>
    <property type="match status" value="1"/>
</dbReference>
<dbReference type="PANTHER" id="PTHR46663">
    <property type="entry name" value="DIGUANYLATE CYCLASE DGCT-RELATED"/>
    <property type="match status" value="1"/>
</dbReference>
<evidence type="ECO:0000256" key="1">
    <source>
        <dbReference type="ARBA" id="ARBA00004370"/>
    </source>
</evidence>
<feature type="region of interest" description="Disordered" evidence="5">
    <location>
        <begin position="506"/>
        <end position="527"/>
    </location>
</feature>
<accession>A0A1N7BTC9</accession>
<dbReference type="PROSITE" id="PS50887">
    <property type="entry name" value="GGDEF"/>
    <property type="match status" value="1"/>
</dbReference>
<dbReference type="AlphaFoldDB" id="A0A1N7BTC9"/>
<protein>
    <submittedName>
        <fullName evidence="9">Diguanylate cyclase (GGDEF) domain-containing protein</fullName>
    </submittedName>
</protein>
<feature type="domain" description="GGDEF" evidence="8">
    <location>
        <begin position="385"/>
        <end position="519"/>
    </location>
</feature>
<dbReference type="SUPFAM" id="SSF55073">
    <property type="entry name" value="Nucleotide cyclase"/>
    <property type="match status" value="1"/>
</dbReference>
<feature type="domain" description="CHASE" evidence="7">
    <location>
        <begin position="152"/>
        <end position="203"/>
    </location>
</feature>
<dbReference type="GO" id="GO:0003824">
    <property type="term" value="F:catalytic activity"/>
    <property type="evidence" value="ECO:0007669"/>
    <property type="project" value="UniProtKB-ARBA"/>
</dbReference>
<dbReference type="CDD" id="cd01949">
    <property type="entry name" value="GGDEF"/>
    <property type="match status" value="1"/>
</dbReference>
<dbReference type="RefSeq" id="WP_076604098.1">
    <property type="nucleotide sequence ID" value="NZ_FTMD01000019.1"/>
</dbReference>
<feature type="transmembrane region" description="Helical" evidence="6">
    <location>
        <begin position="16"/>
        <end position="36"/>
    </location>
</feature>
<keyword evidence="4 6" id="KW-0472">Membrane</keyword>
<dbReference type="OrthoDB" id="9813903at2"/>
<evidence type="ECO:0000256" key="3">
    <source>
        <dbReference type="ARBA" id="ARBA00022989"/>
    </source>
</evidence>
<keyword evidence="10" id="KW-1185">Reference proteome</keyword>
<dbReference type="FunFam" id="3.30.70.270:FF:000001">
    <property type="entry name" value="Diguanylate cyclase domain protein"/>
    <property type="match status" value="1"/>
</dbReference>
<dbReference type="InterPro" id="IPR006189">
    <property type="entry name" value="CHASE_dom"/>
</dbReference>
<dbReference type="SMART" id="SM00267">
    <property type="entry name" value="GGDEF"/>
    <property type="match status" value="1"/>
</dbReference>
<evidence type="ECO:0000256" key="4">
    <source>
        <dbReference type="ARBA" id="ARBA00023136"/>
    </source>
</evidence>
<evidence type="ECO:0000256" key="5">
    <source>
        <dbReference type="SAM" id="MobiDB-lite"/>
    </source>
</evidence>
<evidence type="ECO:0000256" key="2">
    <source>
        <dbReference type="ARBA" id="ARBA00022692"/>
    </source>
</evidence>
<reference evidence="10" key="1">
    <citation type="submission" date="2017-01" db="EMBL/GenBank/DDBJ databases">
        <authorList>
            <person name="Varghese N."/>
            <person name="Submissions S."/>
        </authorList>
    </citation>
    <scope>NUCLEOTIDE SEQUENCE [LARGE SCALE GENOMIC DNA]</scope>
    <source>
        <strain evidence="10">ATCC 51758</strain>
    </source>
</reference>
<keyword evidence="3 6" id="KW-1133">Transmembrane helix</keyword>
<dbReference type="InterPro" id="IPR029787">
    <property type="entry name" value="Nucleotide_cyclase"/>
</dbReference>
<dbReference type="Pfam" id="PF03924">
    <property type="entry name" value="CHASE"/>
    <property type="match status" value="1"/>
</dbReference>
<evidence type="ECO:0000259" key="8">
    <source>
        <dbReference type="PROSITE" id="PS50887"/>
    </source>
</evidence>
<dbReference type="STRING" id="34027.SAMN05421829_11958"/>
<comment type="subcellular location">
    <subcellularLocation>
        <location evidence="1">Membrane</location>
    </subcellularLocation>
</comment>
<evidence type="ECO:0000259" key="7">
    <source>
        <dbReference type="PROSITE" id="PS50839"/>
    </source>
</evidence>
<dbReference type="InterPro" id="IPR052163">
    <property type="entry name" value="DGC-Regulatory_Protein"/>
</dbReference>
<dbReference type="Proteomes" id="UP000186819">
    <property type="component" value="Unassembled WGS sequence"/>
</dbReference>
<dbReference type="Pfam" id="PF00990">
    <property type="entry name" value="GGDEF"/>
    <property type="match status" value="1"/>
</dbReference>
<name>A0A1N7BTC9_9RHOO</name>
<dbReference type="PANTHER" id="PTHR46663:SF2">
    <property type="entry name" value="GGDEF DOMAIN-CONTAINING PROTEIN"/>
    <property type="match status" value="1"/>
</dbReference>